<evidence type="ECO:0000256" key="1">
    <source>
        <dbReference type="ARBA" id="ARBA00004173"/>
    </source>
</evidence>
<dbReference type="OrthoDB" id="2968323at2759"/>
<proteinExistence type="inferred from homology"/>
<reference evidence="8 9" key="1">
    <citation type="submission" date="2020-01" db="EMBL/GenBank/DDBJ databases">
        <title>Aspergillus terreus IFO 6365 whole genome shotgun sequence.</title>
        <authorList>
            <person name="Kanamasa S."/>
            <person name="Takahashi H."/>
        </authorList>
    </citation>
    <scope>NUCLEOTIDE SEQUENCE [LARGE SCALE GENOMIC DNA]</scope>
    <source>
        <strain evidence="8 9">IFO 6365</strain>
    </source>
</reference>
<evidence type="ECO:0000256" key="5">
    <source>
        <dbReference type="ARBA" id="ARBA00023128"/>
    </source>
</evidence>
<dbReference type="GO" id="GO:0005739">
    <property type="term" value="C:mitochondrion"/>
    <property type="evidence" value="ECO:0007669"/>
    <property type="project" value="UniProtKB-SubCell"/>
</dbReference>
<dbReference type="PANTHER" id="PTHR36091">
    <property type="entry name" value="ALTERED INHERITANCE OF MITOCHONDRIA PROTEIN 9, MITOCHONDRIAL"/>
    <property type="match status" value="1"/>
</dbReference>
<dbReference type="PANTHER" id="PTHR36091:SF1">
    <property type="entry name" value="ALTERED INHERITANCE OF MITOCHONDRIA PROTEIN 9, MITOCHONDRIAL"/>
    <property type="match status" value="1"/>
</dbReference>
<dbReference type="InterPro" id="IPR002575">
    <property type="entry name" value="Aminoglycoside_PTrfase"/>
</dbReference>
<dbReference type="VEuPathDB" id="FungiDB:ATEG_01424"/>
<gene>
    <name evidence="8" type="ORF">ATEIFO6365_0001062700</name>
</gene>
<dbReference type="InterPro" id="IPR051035">
    <property type="entry name" value="Mito_inheritance_9"/>
</dbReference>
<dbReference type="VEuPathDB" id="FungiDB:ATEG_05195"/>
<evidence type="ECO:0000256" key="2">
    <source>
        <dbReference type="ARBA" id="ARBA00005543"/>
    </source>
</evidence>
<comment type="caution">
    <text evidence="8">The sequence shown here is derived from an EMBL/GenBank/DDBJ whole genome shotgun (WGS) entry which is preliminary data.</text>
</comment>
<comment type="subcellular location">
    <subcellularLocation>
        <location evidence="1">Mitochondrion</location>
    </subcellularLocation>
</comment>
<dbReference type="EMBL" id="BLJY01000001">
    <property type="protein sequence ID" value="GFF12404.1"/>
    <property type="molecule type" value="Genomic_DNA"/>
</dbReference>
<dbReference type="Proteomes" id="UP000452235">
    <property type="component" value="Unassembled WGS sequence"/>
</dbReference>
<evidence type="ECO:0000256" key="4">
    <source>
        <dbReference type="ARBA" id="ARBA00022946"/>
    </source>
</evidence>
<dbReference type="Pfam" id="PF01636">
    <property type="entry name" value="APH"/>
    <property type="match status" value="1"/>
</dbReference>
<comment type="similarity">
    <text evidence="2">Belongs to the AIM9 family.</text>
</comment>
<organism evidence="8 9">
    <name type="scientific">Aspergillus terreus</name>
    <dbReference type="NCBI Taxonomy" id="33178"/>
    <lineage>
        <taxon>Eukaryota</taxon>
        <taxon>Fungi</taxon>
        <taxon>Dikarya</taxon>
        <taxon>Ascomycota</taxon>
        <taxon>Pezizomycotina</taxon>
        <taxon>Eurotiomycetes</taxon>
        <taxon>Eurotiomycetidae</taxon>
        <taxon>Eurotiales</taxon>
        <taxon>Aspergillaceae</taxon>
        <taxon>Aspergillus</taxon>
        <taxon>Aspergillus subgen. Circumdati</taxon>
    </lineage>
</organism>
<keyword evidence="8" id="KW-0808">Transferase</keyword>
<evidence type="ECO:0000313" key="9">
    <source>
        <dbReference type="Proteomes" id="UP000452235"/>
    </source>
</evidence>
<name>A0A5M3YLU7_ASPTE</name>
<evidence type="ECO:0000259" key="7">
    <source>
        <dbReference type="Pfam" id="PF01636"/>
    </source>
</evidence>
<keyword evidence="5" id="KW-0496">Mitochondrion</keyword>
<evidence type="ECO:0000256" key="3">
    <source>
        <dbReference type="ARBA" id="ARBA00016197"/>
    </source>
</evidence>
<dbReference type="AlphaFoldDB" id="A0A5M3YLU7"/>
<protein>
    <recommendedName>
        <fullName evidence="3">Altered inheritance of mitochondria protein 9, mitochondrial</fullName>
    </recommendedName>
    <alternativeName>
        <fullName evidence="6">Found in mitochondrial proteome protein 29</fullName>
    </alternativeName>
</protein>
<dbReference type="SUPFAM" id="SSF56112">
    <property type="entry name" value="Protein kinase-like (PK-like)"/>
    <property type="match status" value="2"/>
</dbReference>
<keyword evidence="9" id="KW-1185">Reference proteome</keyword>
<dbReference type="Gene3D" id="3.90.1200.10">
    <property type="match status" value="1"/>
</dbReference>
<evidence type="ECO:0000313" key="8">
    <source>
        <dbReference type="EMBL" id="GFF12404.1"/>
    </source>
</evidence>
<keyword evidence="4" id="KW-0809">Transit peptide</keyword>
<feature type="domain" description="Aminoglycoside phosphotransferase" evidence="7">
    <location>
        <begin position="136"/>
        <end position="173"/>
    </location>
</feature>
<sequence>MDDGKTILARIPNPNAGPAFYTTASEVATMEFSWEHILRKRRGKWRSAGSNPEPGAYRTERASLQKIHYWPYCWSSPEGYASSVGWREVEWIKKYAVPKSAGDIMLVSAAQNDPRAHLDLLEKYLSVVPCLMDVDPVLCRPTLWHGDLHSSNFFVENNKITAVIDWQGSWAGPLYLQAQPSPLIDYQGSILLRRPDNFDHLDPERQAQIKRQIFKSTLFQLYLMETEKRNPLLAKAFHLDHGKTRRLPVELAGNTWDDEIVSFRESLINVERHWHDLSPQGDCPYHFTEEELRSHAADAEGWNEGQDFFDDIDSIVKRDGWTHPETFDAAFNFFSELRKLGLEGLKGEERERFDKQTSWAKNQR</sequence>
<accession>A0A5M3YLU7</accession>
<dbReference type="InterPro" id="IPR011009">
    <property type="entry name" value="Kinase-like_dom_sf"/>
</dbReference>
<dbReference type="GO" id="GO:0016740">
    <property type="term" value="F:transferase activity"/>
    <property type="evidence" value="ECO:0007669"/>
    <property type="project" value="UniProtKB-KW"/>
</dbReference>
<evidence type="ECO:0000256" key="6">
    <source>
        <dbReference type="ARBA" id="ARBA00031849"/>
    </source>
</evidence>